<evidence type="ECO:0000313" key="1">
    <source>
        <dbReference type="EMBL" id="CRF34934.1"/>
    </source>
</evidence>
<proteinExistence type="predicted"/>
<protein>
    <submittedName>
        <fullName evidence="1">Uncharacterized protein</fullName>
    </submittedName>
</protein>
<dbReference type="OrthoDB" id="308356at2"/>
<sequence length="90" mass="10555">MANCEELNNLIENIDYQILLDNALKINELLEDDIVLDDMMSENLFVYSFELLEMIKSDPKSYQISDIDNDEKIKAISSIIRKMELSFIEF</sequence>
<dbReference type="Proteomes" id="UP000043763">
    <property type="component" value="Unassembled WGS sequence"/>
</dbReference>
<dbReference type="AlphaFoldDB" id="A0A0G4K9M4"/>
<dbReference type="RefSeq" id="WP_048595566.1">
    <property type="nucleotide sequence ID" value="NZ_CVLB01000002.1"/>
</dbReference>
<accession>A0A0G4K9M4</accession>
<organism evidence="1 2">
    <name type="scientific">Brachyspira suanatina</name>
    <dbReference type="NCBI Taxonomy" id="381802"/>
    <lineage>
        <taxon>Bacteria</taxon>
        <taxon>Pseudomonadati</taxon>
        <taxon>Spirochaetota</taxon>
        <taxon>Spirochaetia</taxon>
        <taxon>Brachyspirales</taxon>
        <taxon>Brachyspiraceae</taxon>
        <taxon>Brachyspira</taxon>
    </lineage>
</organism>
<dbReference type="EMBL" id="CVLB01000002">
    <property type="protein sequence ID" value="CRF34934.1"/>
    <property type="molecule type" value="Genomic_DNA"/>
</dbReference>
<name>A0A0G4K9M4_9SPIR</name>
<evidence type="ECO:0000313" key="2">
    <source>
        <dbReference type="Proteomes" id="UP000043763"/>
    </source>
</evidence>
<keyword evidence="2" id="KW-1185">Reference proteome</keyword>
<reference evidence="2" key="1">
    <citation type="submission" date="2015-04" db="EMBL/GenBank/DDBJ databases">
        <authorList>
            <person name="Mushtaq Mamoona"/>
        </authorList>
    </citation>
    <scope>NUCLEOTIDE SEQUENCE [LARGE SCALE GENOMIC DNA]</scope>
    <source>
        <strain evidence="2">AN4859/03</strain>
    </source>
</reference>
<gene>
    <name evidence="1" type="ORF">BRSU_2345</name>
</gene>